<feature type="compositionally biased region" description="Basic and acidic residues" evidence="1">
    <location>
        <begin position="86"/>
        <end position="97"/>
    </location>
</feature>
<evidence type="ECO:0000256" key="1">
    <source>
        <dbReference type="SAM" id="MobiDB-lite"/>
    </source>
</evidence>
<dbReference type="SUPFAM" id="SSF54160">
    <property type="entry name" value="Chromo domain-like"/>
    <property type="match status" value="1"/>
</dbReference>
<feature type="compositionally biased region" description="Polar residues" evidence="1">
    <location>
        <begin position="72"/>
        <end position="81"/>
    </location>
</feature>
<name>A0A5B0NQ02_PUCGR</name>
<gene>
    <name evidence="2" type="ORF">PGT21_009089</name>
</gene>
<evidence type="ECO:0000313" key="3">
    <source>
        <dbReference type="Proteomes" id="UP000324748"/>
    </source>
</evidence>
<accession>A0A5B0NQ02</accession>
<sequence length="219" mass="23766">MACRQASHPPAGAYPAGQGHTAGRNPSRRAVYSPAEGFPSAGRGTRTSSIGRKPCLEEAGGPVPKALDPIKDSQSATQELTGSLHDQPKGRSKDSKPRSALPNPKDPFEQAEYLCKYEDFSFTDCSWVTHSYLVAKHPAKLRNFLTKGPALDLKQFSGGDFDDSGDSDSDANSDDDGGLPFNLDPDQDAQLKIPKAWLTPEKILSIEFKDELLFSNQRC</sequence>
<organism evidence="2 3">
    <name type="scientific">Puccinia graminis f. sp. tritici</name>
    <dbReference type="NCBI Taxonomy" id="56615"/>
    <lineage>
        <taxon>Eukaryota</taxon>
        <taxon>Fungi</taxon>
        <taxon>Dikarya</taxon>
        <taxon>Basidiomycota</taxon>
        <taxon>Pucciniomycotina</taxon>
        <taxon>Pucciniomycetes</taxon>
        <taxon>Pucciniales</taxon>
        <taxon>Pucciniaceae</taxon>
        <taxon>Puccinia</taxon>
    </lineage>
</organism>
<dbReference type="Proteomes" id="UP000324748">
    <property type="component" value="Unassembled WGS sequence"/>
</dbReference>
<keyword evidence="3" id="KW-1185">Reference proteome</keyword>
<proteinExistence type="predicted"/>
<dbReference type="InterPro" id="IPR016197">
    <property type="entry name" value="Chromo-like_dom_sf"/>
</dbReference>
<dbReference type="EMBL" id="VSWC01000092">
    <property type="protein sequence ID" value="KAA1090656.1"/>
    <property type="molecule type" value="Genomic_DNA"/>
</dbReference>
<feature type="region of interest" description="Disordered" evidence="1">
    <location>
        <begin position="1"/>
        <end position="106"/>
    </location>
</feature>
<feature type="compositionally biased region" description="Acidic residues" evidence="1">
    <location>
        <begin position="160"/>
        <end position="177"/>
    </location>
</feature>
<dbReference type="OrthoDB" id="5857104at2759"/>
<evidence type="ECO:0000313" key="2">
    <source>
        <dbReference type="EMBL" id="KAA1090656.1"/>
    </source>
</evidence>
<dbReference type="Gene3D" id="2.40.50.40">
    <property type="match status" value="1"/>
</dbReference>
<reference evidence="2 3" key="1">
    <citation type="submission" date="2019-05" db="EMBL/GenBank/DDBJ databases">
        <title>Emergence of the Ug99 lineage of the wheat stem rust pathogen through somatic hybridization.</title>
        <authorList>
            <person name="Li F."/>
            <person name="Upadhyaya N.M."/>
            <person name="Sperschneider J."/>
            <person name="Matny O."/>
            <person name="Nguyen-Phuc H."/>
            <person name="Mago R."/>
            <person name="Raley C."/>
            <person name="Miller M.E."/>
            <person name="Silverstein K.A.T."/>
            <person name="Henningsen E."/>
            <person name="Hirsch C.D."/>
            <person name="Visser B."/>
            <person name="Pretorius Z.A."/>
            <person name="Steffenson B.J."/>
            <person name="Schwessinger B."/>
            <person name="Dodds P.N."/>
            <person name="Figueroa M."/>
        </authorList>
    </citation>
    <scope>NUCLEOTIDE SEQUENCE [LARGE SCALE GENOMIC DNA]</scope>
    <source>
        <strain evidence="2">21-0</strain>
    </source>
</reference>
<feature type="region of interest" description="Disordered" evidence="1">
    <location>
        <begin position="156"/>
        <end position="187"/>
    </location>
</feature>
<dbReference type="AlphaFoldDB" id="A0A5B0NQ02"/>
<protein>
    <submittedName>
        <fullName evidence="2">Uncharacterized protein</fullName>
    </submittedName>
</protein>
<comment type="caution">
    <text evidence="2">The sequence shown here is derived from an EMBL/GenBank/DDBJ whole genome shotgun (WGS) entry which is preliminary data.</text>
</comment>